<dbReference type="PANTHER" id="PTHR24637:SF283">
    <property type="entry name" value="COL_CUTICLE_N DOMAIN-CONTAINING PROTEIN"/>
    <property type="match status" value="1"/>
</dbReference>
<feature type="region of interest" description="Disordered" evidence="2">
    <location>
        <begin position="35"/>
        <end position="72"/>
    </location>
</feature>
<feature type="region of interest" description="Disordered" evidence="2">
    <location>
        <begin position="84"/>
        <end position="208"/>
    </location>
</feature>
<evidence type="ECO:0008006" key="5">
    <source>
        <dbReference type="Google" id="ProtNLM"/>
    </source>
</evidence>
<keyword evidence="1" id="KW-0677">Repeat</keyword>
<reference evidence="3" key="2">
    <citation type="submission" date="2022-06" db="UniProtKB">
        <authorList>
            <consortium name="EnsemblMetazoa"/>
        </authorList>
    </citation>
    <scope>IDENTIFICATION</scope>
    <source>
        <strain evidence="3">DF5081</strain>
    </source>
</reference>
<evidence type="ECO:0000313" key="4">
    <source>
        <dbReference type="Proteomes" id="UP000005237"/>
    </source>
</evidence>
<reference evidence="4" key="1">
    <citation type="submission" date="2010-08" db="EMBL/GenBank/DDBJ databases">
        <authorList>
            <consortium name="Caenorhabditis japonica Sequencing Consortium"/>
            <person name="Wilson R.K."/>
        </authorList>
    </citation>
    <scope>NUCLEOTIDE SEQUENCE [LARGE SCALE GENOMIC DNA]</scope>
    <source>
        <strain evidence="4">DF5081</strain>
    </source>
</reference>
<feature type="compositionally biased region" description="Gly residues" evidence="2">
    <location>
        <begin position="132"/>
        <end position="144"/>
    </location>
</feature>
<organism evidence="3 4">
    <name type="scientific">Caenorhabditis japonica</name>
    <dbReference type="NCBI Taxonomy" id="281687"/>
    <lineage>
        <taxon>Eukaryota</taxon>
        <taxon>Metazoa</taxon>
        <taxon>Ecdysozoa</taxon>
        <taxon>Nematoda</taxon>
        <taxon>Chromadorea</taxon>
        <taxon>Rhabditida</taxon>
        <taxon>Rhabditina</taxon>
        <taxon>Rhabditomorpha</taxon>
        <taxon>Rhabditoidea</taxon>
        <taxon>Rhabditidae</taxon>
        <taxon>Peloderinae</taxon>
        <taxon>Caenorhabditis</taxon>
    </lineage>
</organism>
<sequence length="326" mass="33259">MILKNISIKVATLERDKRIKRDETEFNTCTCSSTISQKCAPGPKGPPGTPGLDGTPGLEGMNGLEGENGYSNVDIQMSHTGCIHCPAGPPGLPGDPGSPGEPGYQGEIGQPGDNGGNTVGSAGPAGSPGHNGIDGGPGEPGMDGMGAIRITSVPGKKGKRGDEGCKGSKGSPGAVGKHGAQGEPGGAGENGESGTDGEAGAPGKIGLPGFPGKDGAYCRCPERNRYDVSTGILYVSDFDPIRIHAPTDRMRTWERGLKTDQKRMGPGELCGTVPRSLHPELATNPSEFSNPIPCNTCAGGGYTFPCGPTPHGFRRPLCFARERGGA</sequence>
<dbReference type="PANTHER" id="PTHR24637">
    <property type="entry name" value="COLLAGEN"/>
    <property type="match status" value="1"/>
</dbReference>
<keyword evidence="4" id="KW-1185">Reference proteome</keyword>
<feature type="compositionally biased region" description="Gly residues" evidence="2">
    <location>
        <begin position="182"/>
        <end position="191"/>
    </location>
</feature>
<feature type="compositionally biased region" description="Low complexity" evidence="2">
    <location>
        <begin position="50"/>
        <end position="69"/>
    </location>
</feature>
<protein>
    <recommendedName>
        <fullName evidence="5">Collagen triple helix repeat protein</fullName>
    </recommendedName>
</protein>
<dbReference type="AlphaFoldDB" id="A0A8R1EXG9"/>
<name>A0A8R1EXG9_CAEJA</name>
<dbReference type="EnsemblMetazoa" id="CJA46584.1">
    <property type="protein sequence ID" value="CJA46584.1"/>
    <property type="gene ID" value="WBGene00236792"/>
</dbReference>
<dbReference type="Proteomes" id="UP000005237">
    <property type="component" value="Unassembled WGS sequence"/>
</dbReference>
<evidence type="ECO:0000313" key="3">
    <source>
        <dbReference type="EnsemblMetazoa" id="CJA46584.1"/>
    </source>
</evidence>
<proteinExistence type="predicted"/>
<evidence type="ECO:0000256" key="1">
    <source>
        <dbReference type="ARBA" id="ARBA00022737"/>
    </source>
</evidence>
<accession>A0A8R1EXG9</accession>
<evidence type="ECO:0000256" key="2">
    <source>
        <dbReference type="SAM" id="MobiDB-lite"/>
    </source>
</evidence>